<protein>
    <submittedName>
        <fullName evidence="6">DNA primase</fullName>
    </submittedName>
</protein>
<dbReference type="Pfam" id="PF09250">
    <property type="entry name" value="Prim-Pol"/>
    <property type="match status" value="1"/>
</dbReference>
<keyword evidence="2" id="KW-0378">Hydrolase</keyword>
<feature type="compositionally biased region" description="Polar residues" evidence="4">
    <location>
        <begin position="210"/>
        <end position="222"/>
    </location>
</feature>
<evidence type="ECO:0000313" key="7">
    <source>
        <dbReference type="Proteomes" id="UP000218628"/>
    </source>
</evidence>
<dbReference type="GO" id="GO:0016787">
    <property type="term" value="F:hydrolase activity"/>
    <property type="evidence" value="ECO:0007669"/>
    <property type="project" value="UniProtKB-KW"/>
</dbReference>
<dbReference type="InterPro" id="IPR014818">
    <property type="entry name" value="Phage/plasmid_primase_P4_C"/>
</dbReference>
<evidence type="ECO:0000256" key="4">
    <source>
        <dbReference type="SAM" id="MobiDB-lite"/>
    </source>
</evidence>
<dbReference type="RefSeq" id="WP_096740619.1">
    <property type="nucleotide sequence ID" value="NZ_CP023510.1"/>
</dbReference>
<dbReference type="InterPro" id="IPR045455">
    <property type="entry name" value="NrS-1_pol-like_helicase"/>
</dbReference>
<feature type="compositionally biased region" description="Pro residues" evidence="4">
    <location>
        <begin position="350"/>
        <end position="359"/>
    </location>
</feature>
<dbReference type="PANTHER" id="PTHR35372:SF2">
    <property type="entry name" value="SF3 HELICASE DOMAIN-CONTAINING PROTEIN"/>
    <property type="match status" value="1"/>
</dbReference>
<evidence type="ECO:0000313" key="6">
    <source>
        <dbReference type="EMBL" id="ATF62275.1"/>
    </source>
</evidence>
<evidence type="ECO:0000256" key="3">
    <source>
        <dbReference type="ARBA" id="ARBA00022840"/>
    </source>
</evidence>
<accession>A0A291DCS7</accession>
<dbReference type="EMBL" id="CP023510">
    <property type="protein sequence ID" value="ATF62275.1"/>
    <property type="molecule type" value="Genomic_DNA"/>
</dbReference>
<evidence type="ECO:0000256" key="2">
    <source>
        <dbReference type="ARBA" id="ARBA00022801"/>
    </source>
</evidence>
<feature type="compositionally biased region" description="Low complexity" evidence="4">
    <location>
        <begin position="375"/>
        <end position="388"/>
    </location>
</feature>
<keyword evidence="3" id="KW-0067">ATP-binding</keyword>
<dbReference type="PANTHER" id="PTHR35372">
    <property type="entry name" value="ATP BINDING PROTEIN-RELATED"/>
    <property type="match status" value="1"/>
</dbReference>
<dbReference type="Gene3D" id="3.40.50.300">
    <property type="entry name" value="P-loop containing nucleotide triphosphate hydrolases"/>
    <property type="match status" value="1"/>
</dbReference>
<dbReference type="AlphaFoldDB" id="A0A291DCS7"/>
<dbReference type="SUPFAM" id="SSF52540">
    <property type="entry name" value="P-loop containing nucleoside triphosphate hydrolases"/>
    <property type="match status" value="1"/>
</dbReference>
<dbReference type="InterPro" id="IPR014015">
    <property type="entry name" value="Helicase_SF3_DNA-vir"/>
</dbReference>
<proteinExistence type="predicted"/>
<dbReference type="SMART" id="SM00885">
    <property type="entry name" value="D5_N"/>
    <property type="match status" value="1"/>
</dbReference>
<evidence type="ECO:0000256" key="1">
    <source>
        <dbReference type="ARBA" id="ARBA00022741"/>
    </source>
</evidence>
<name>A0A291DCS7_9MICC</name>
<dbReference type="InterPro" id="IPR051620">
    <property type="entry name" value="ORF904-like_C"/>
</dbReference>
<sequence length="852" mass="92620">MGTPVTLETALHLRNHRLSIIPTRPDGTKAPALPWKAYQTAPAPLAEINEWYKDGNRRNLGIAIVTGAASDRLEMTEIEGRAAADLPKIAATMTERGHAKLWERLNAGWLELSPSGGFHWIYRLEAGAKVPGNTKLARNAQGEVLAETRGEGGYFIAAPTPGSHHKTGNPWQVLAGGPETAPTITEIERAAFHKAITDTLDETPERPVTLFSTPKPTTTRPATENPAEGGLKPGDDYENKTDWADILTPHGWTLHSTLSSGERFWTRPGKHPRDGHSASTGHAHDRDRLYVFSSSVPNFPTEEPITKFRAYSLLNHAGDDTAAARALAAAGFGEKAPITVKLSDILPARHPAPPTPPPATTEAPAEVQTVREQAPETTPTAAEAPTTASSDGATTITDWTELGLIRAFTALFSNHVRFNTDRGRFFHWTGTRWEEQPDTGGDTKLALLNFAAALKPPIEPGPEGGAPRVNKEAHALIRYARSHRGSTALLGLLKVQPTIAVPASAFDTHLDELNTPTGIINLRTGELMPHAPERMHTKQTAVAPAGTSSTWERFLATTFNHDQALTGYMQRLAGYSATGLQREHVFAFAYGTGGNGKSVYYDAITGALGDYAATLPAGFLMKKPFQEHATELARLNGKRFVVGSETNATDTLDEAKLKMLTGGDRITARFMNKDFFEFTPTHHLHLMGNHQPAVEDGGESVWRRMNLVPFVHTVPAEERDELLPEKLRQDAAAVLAWIIAGAVAYFRDGLQPPEAVRAATEAYKSSQDTVGQFLAARCDLYPGNRHYTVAVTDLRQAYHIWCAEEGLEPVKGRALASQLKVHGVLVGRDAPPQPNSGARVYGGIRLKDSDIW</sequence>
<dbReference type="SUPFAM" id="SSF56747">
    <property type="entry name" value="Prim-pol domain"/>
    <property type="match status" value="1"/>
</dbReference>
<dbReference type="GO" id="GO:0005524">
    <property type="term" value="F:ATP binding"/>
    <property type="evidence" value="ECO:0007669"/>
    <property type="project" value="UniProtKB-KW"/>
</dbReference>
<feature type="region of interest" description="Disordered" evidence="4">
    <location>
        <begin position="350"/>
        <end position="393"/>
    </location>
</feature>
<dbReference type="InterPro" id="IPR006500">
    <property type="entry name" value="Helicase_put_C_phage/plasmid"/>
</dbReference>
<feature type="domain" description="SF3 helicase" evidence="5">
    <location>
        <begin position="564"/>
        <end position="723"/>
    </location>
</feature>
<keyword evidence="1" id="KW-0547">Nucleotide-binding</keyword>
<dbReference type="Proteomes" id="UP000218628">
    <property type="component" value="Chromosome"/>
</dbReference>
<evidence type="ECO:0000259" key="5">
    <source>
        <dbReference type="PROSITE" id="PS51206"/>
    </source>
</evidence>
<dbReference type="InterPro" id="IPR027417">
    <property type="entry name" value="P-loop_NTPase"/>
</dbReference>
<dbReference type="InterPro" id="IPR015330">
    <property type="entry name" value="DNA_primase/pol_bifunc_N"/>
</dbReference>
<dbReference type="Pfam" id="PF08706">
    <property type="entry name" value="D5_N"/>
    <property type="match status" value="1"/>
</dbReference>
<dbReference type="PROSITE" id="PS51206">
    <property type="entry name" value="SF3_HELICASE_1"/>
    <property type="match status" value="1"/>
</dbReference>
<dbReference type="Gene3D" id="3.30.720.160">
    <property type="entry name" value="Bifunctional DNA primase/polymerase, N-terminal"/>
    <property type="match status" value="1"/>
</dbReference>
<dbReference type="Pfam" id="PF19263">
    <property type="entry name" value="DUF5906"/>
    <property type="match status" value="1"/>
</dbReference>
<gene>
    <name evidence="6" type="ORF">CO690_00735</name>
</gene>
<dbReference type="SMART" id="SM00943">
    <property type="entry name" value="Prim-Pol"/>
    <property type="match status" value="1"/>
</dbReference>
<organism evidence="6 7">
    <name type="scientific">Rothia mucilaginosa</name>
    <dbReference type="NCBI Taxonomy" id="43675"/>
    <lineage>
        <taxon>Bacteria</taxon>
        <taxon>Bacillati</taxon>
        <taxon>Actinomycetota</taxon>
        <taxon>Actinomycetes</taxon>
        <taxon>Micrococcales</taxon>
        <taxon>Micrococcaceae</taxon>
        <taxon>Rothia</taxon>
    </lineage>
</organism>
<feature type="region of interest" description="Disordered" evidence="4">
    <location>
        <begin position="206"/>
        <end position="235"/>
    </location>
</feature>
<reference evidence="7" key="1">
    <citation type="submission" date="2017-09" db="EMBL/GenBank/DDBJ databases">
        <title>FDA dAtabase for Regulatory Grade micrObial Sequences (FDA-ARGOS): Supporting development and validation of Infectious Disease Dx tests.</title>
        <authorList>
            <person name="Minogue T."/>
            <person name="Wolcott M."/>
            <person name="Wasieloski L."/>
            <person name="Aguilar W."/>
            <person name="Moore D."/>
            <person name="Tallon L."/>
            <person name="Sadzewicz L."/>
            <person name="Ott S."/>
            <person name="Zhao X."/>
            <person name="Nagaraj S."/>
            <person name="Vavikolanu K."/>
            <person name="Aluvathingal J."/>
            <person name="Nadendla S."/>
            <person name="Sichtig H."/>
        </authorList>
    </citation>
    <scope>NUCLEOTIDE SEQUENCE [LARGE SCALE GENOMIC DNA]</scope>
    <source>
        <strain evidence="7">FDAARGOS_369</strain>
    </source>
</reference>
<dbReference type="NCBIfam" id="TIGR01613">
    <property type="entry name" value="primase_Cterm"/>
    <property type="match status" value="1"/>
</dbReference>